<feature type="compositionally biased region" description="Basic and acidic residues" evidence="1">
    <location>
        <begin position="281"/>
        <end position="292"/>
    </location>
</feature>
<evidence type="ECO:0000313" key="2">
    <source>
        <dbReference type="EMBL" id="KLJ06316.1"/>
    </source>
</evidence>
<feature type="region of interest" description="Disordered" evidence="1">
    <location>
        <begin position="277"/>
        <end position="297"/>
    </location>
</feature>
<dbReference type="Proteomes" id="UP000053573">
    <property type="component" value="Unassembled WGS sequence"/>
</dbReference>
<evidence type="ECO:0000313" key="3">
    <source>
        <dbReference type="Proteomes" id="UP000053573"/>
    </source>
</evidence>
<comment type="caution">
    <text evidence="2">The sequence shown here is derived from an EMBL/GenBank/DDBJ whole genome shotgun (WGS) entry which is preliminary data.</text>
</comment>
<feature type="compositionally biased region" description="Basic and acidic residues" evidence="1">
    <location>
        <begin position="465"/>
        <end position="481"/>
    </location>
</feature>
<feature type="compositionally biased region" description="Polar residues" evidence="1">
    <location>
        <begin position="430"/>
        <end position="442"/>
    </location>
</feature>
<sequence>MDSSFPNLGPPNDETPNGLSNGRLIVQQYAKYPSSNDPGLQNISPPANSQNHRLDQAMSPPTIGREIPRNTQPSPGNPRSTANPNPGTRSATSTSPAFSVSSRDEHCETTTSAETRSLPSPDITDTTIDDAFVSFILYCNPYVPPGTDTTELRKIFRTPPRSEGKSFCIFTLWQLIQKLDRKELKTWIQLAIELGVEPPSMEKKQSTQKVQQYAVRLKRWMRAMHVDAFFEYCLGHQHLYYTQLSTSTEPNAESRDGVPREEDLALRALFPEWKPKRGRKRAEAMDLDDSKTSKRPHLNISSVGLESSGLNYNPETFPHSGFQQSAIPWSAFPDDLEQHDPFGPHSALAVTTHADSPLNHHQVGSRETDSRWRVPGREISPALEYPQSAITPRYRDSSEIPMSIEPRSAISPPSADRSNSRRRRGPAISSAWSVAGNLNNGKTRGRPGASRTTQNGPFSTFSVQPKDKHTESLRTDPERTEQNLQGLMGRNGTNGTLTGDSESSALAPPFQPLNSKPTRLQLQVPQHLGAPVRLATPPTVLVNGENGRSSVAAGEHGRQNLSEIERSQQITHGQPLSPAYGQRQSSSEVDFTLDDVVQAFSVQVYQGTLLNRDVPLSRKESKTIAERVLKHVLSACNPGLSSDVKKIYCATCLGIGYKLGLGGYPPGQLTIAAYADNAIKKQLGTSSTLASPSAGSYLASDLFGGFKYILSYDLTVATGLTTRTTIPGRQNKEQPLAPTVTTLLADDYESDDDIISEPATEAIWKQRYLNLRKQHRRKDLALTKYKKKILEAVMEDV</sequence>
<dbReference type="OrthoDB" id="2104370at2759"/>
<feature type="compositionally biased region" description="Polar residues" evidence="1">
    <location>
        <begin position="450"/>
        <end position="463"/>
    </location>
</feature>
<name>A0A0H1BAU0_9EURO</name>
<feature type="compositionally biased region" description="Basic and acidic residues" evidence="1">
    <location>
        <begin position="364"/>
        <end position="373"/>
    </location>
</feature>
<dbReference type="InterPro" id="IPR018562">
    <property type="entry name" value="ARS-binding_2"/>
</dbReference>
<feature type="compositionally biased region" description="Polar residues" evidence="1">
    <location>
        <begin position="33"/>
        <end position="51"/>
    </location>
</feature>
<feature type="compositionally biased region" description="Polar residues" evidence="1">
    <location>
        <begin position="69"/>
        <end position="101"/>
    </location>
</feature>
<dbReference type="PANTHER" id="PTHR42048">
    <property type="entry name" value="ARS-BINDING PROTEIN 2"/>
    <property type="match status" value="1"/>
</dbReference>
<keyword evidence="3" id="KW-1185">Reference proteome</keyword>
<dbReference type="GO" id="GO:0003688">
    <property type="term" value="F:DNA replication origin binding"/>
    <property type="evidence" value="ECO:0007669"/>
    <property type="project" value="TreeGrafter"/>
</dbReference>
<proteinExistence type="predicted"/>
<evidence type="ECO:0008006" key="4">
    <source>
        <dbReference type="Google" id="ProtNLM"/>
    </source>
</evidence>
<feature type="region of interest" description="Disordered" evidence="1">
    <location>
        <begin position="1"/>
        <end position="123"/>
    </location>
</feature>
<dbReference type="EMBL" id="LDEV01003200">
    <property type="protein sequence ID" value="KLJ06316.1"/>
    <property type="molecule type" value="Genomic_DNA"/>
</dbReference>
<dbReference type="AlphaFoldDB" id="A0A0H1BAU0"/>
<accession>A0A0H1BAU0</accession>
<dbReference type="PANTHER" id="PTHR42048:SF1">
    <property type="entry name" value="ARS-BINDING PROTEIN 2"/>
    <property type="match status" value="1"/>
</dbReference>
<feature type="compositionally biased region" description="Polar residues" evidence="1">
    <location>
        <begin position="109"/>
        <end position="118"/>
    </location>
</feature>
<evidence type="ECO:0000256" key="1">
    <source>
        <dbReference type="SAM" id="MobiDB-lite"/>
    </source>
</evidence>
<organism evidence="2 3">
    <name type="scientific">Blastomyces silverae</name>
    <dbReference type="NCBI Taxonomy" id="2060906"/>
    <lineage>
        <taxon>Eukaryota</taxon>
        <taxon>Fungi</taxon>
        <taxon>Dikarya</taxon>
        <taxon>Ascomycota</taxon>
        <taxon>Pezizomycotina</taxon>
        <taxon>Eurotiomycetes</taxon>
        <taxon>Eurotiomycetidae</taxon>
        <taxon>Onygenales</taxon>
        <taxon>Ajellomycetaceae</taxon>
        <taxon>Blastomyces</taxon>
    </lineage>
</organism>
<gene>
    <name evidence="2" type="ORF">EMPG_10300</name>
</gene>
<feature type="region of interest" description="Disordered" evidence="1">
    <location>
        <begin position="378"/>
        <end position="397"/>
    </location>
</feature>
<feature type="region of interest" description="Disordered" evidence="1">
    <location>
        <begin position="403"/>
        <end position="508"/>
    </location>
</feature>
<protein>
    <recommendedName>
        <fullName evidence="4">ARS binding protein Abp2</fullName>
    </recommendedName>
</protein>
<feature type="compositionally biased region" description="Polar residues" evidence="1">
    <location>
        <begin position="491"/>
        <end position="504"/>
    </location>
</feature>
<reference evidence="3" key="1">
    <citation type="journal article" date="2015" name="PLoS Genet.">
        <title>The dynamic genome and transcriptome of the human fungal pathogen Blastomyces and close relative Emmonsia.</title>
        <authorList>
            <person name="Munoz J.F."/>
            <person name="Gauthier G.M."/>
            <person name="Desjardins C.A."/>
            <person name="Gallo J.E."/>
            <person name="Holder J."/>
            <person name="Sullivan T.D."/>
            <person name="Marty A.J."/>
            <person name="Carmen J.C."/>
            <person name="Chen Z."/>
            <person name="Ding L."/>
            <person name="Gujja S."/>
            <person name="Magrini V."/>
            <person name="Misas E."/>
            <person name="Mitreva M."/>
            <person name="Priest M."/>
            <person name="Saif S."/>
            <person name="Whiston E.A."/>
            <person name="Young S."/>
            <person name="Zeng Q."/>
            <person name="Goldman W.E."/>
            <person name="Mardis E.R."/>
            <person name="Taylor J.W."/>
            <person name="McEwen J.G."/>
            <person name="Clay O.K."/>
            <person name="Klein B.S."/>
            <person name="Cuomo C.A."/>
        </authorList>
    </citation>
    <scope>NUCLEOTIDE SEQUENCE [LARGE SCALE GENOMIC DNA]</scope>
    <source>
        <strain evidence="3">UAMH 139</strain>
    </source>
</reference>
<dbReference type="STRING" id="2060906.A0A0H1BAU0"/>
<feature type="region of interest" description="Disordered" evidence="1">
    <location>
        <begin position="354"/>
        <end position="373"/>
    </location>
</feature>
<dbReference type="Pfam" id="PF09441">
    <property type="entry name" value="Abp2"/>
    <property type="match status" value="1"/>
</dbReference>